<dbReference type="Proteomes" id="UP000294513">
    <property type="component" value="Unassembled WGS sequence"/>
</dbReference>
<dbReference type="EMBL" id="SMKU01000115">
    <property type="protein sequence ID" value="TDD83198.1"/>
    <property type="molecule type" value="Genomic_DNA"/>
</dbReference>
<dbReference type="InterPro" id="IPR001387">
    <property type="entry name" value="Cro/C1-type_HTH"/>
</dbReference>
<name>A0A4R5BA06_9ACTN</name>
<dbReference type="SUPFAM" id="SSF52540">
    <property type="entry name" value="P-loop containing nucleoside triphosphate hydrolases"/>
    <property type="match status" value="1"/>
</dbReference>
<evidence type="ECO:0000313" key="2">
    <source>
        <dbReference type="EMBL" id="TDD83198.1"/>
    </source>
</evidence>
<gene>
    <name evidence="2" type="ORF">E1298_21620</name>
</gene>
<dbReference type="InterPro" id="IPR027417">
    <property type="entry name" value="P-loop_NTPase"/>
</dbReference>
<accession>A0A4R5BA06</accession>
<dbReference type="SUPFAM" id="SSF47413">
    <property type="entry name" value="lambda repressor-like DNA-binding domains"/>
    <property type="match status" value="1"/>
</dbReference>
<dbReference type="InterPro" id="IPR002182">
    <property type="entry name" value="NB-ARC"/>
</dbReference>
<dbReference type="Pfam" id="PF00931">
    <property type="entry name" value="NB-ARC"/>
    <property type="match status" value="1"/>
</dbReference>
<dbReference type="GO" id="GO:0003677">
    <property type="term" value="F:DNA binding"/>
    <property type="evidence" value="ECO:0007669"/>
    <property type="project" value="InterPro"/>
</dbReference>
<evidence type="ECO:0000313" key="3">
    <source>
        <dbReference type="Proteomes" id="UP000294513"/>
    </source>
</evidence>
<dbReference type="Gene3D" id="3.40.50.300">
    <property type="entry name" value="P-loop containing nucleotide triphosphate hydrolases"/>
    <property type="match status" value="1"/>
</dbReference>
<organism evidence="2 3">
    <name type="scientific">Actinomadura rubrisoli</name>
    <dbReference type="NCBI Taxonomy" id="2530368"/>
    <lineage>
        <taxon>Bacteria</taxon>
        <taxon>Bacillati</taxon>
        <taxon>Actinomycetota</taxon>
        <taxon>Actinomycetes</taxon>
        <taxon>Streptosporangiales</taxon>
        <taxon>Thermomonosporaceae</taxon>
        <taxon>Actinomadura</taxon>
    </lineage>
</organism>
<sequence>MPFTANRRHSPFIEELQRLLVKHQLSWRKLAELTGYHPSWLSKVRNGTPPSAELVARCDEVLEANGALIALASVGRTRCPAQLPASPAGFVGRHDELRRMRDVLTERSGPGAAAVVAVDGPPGAGKTAAVLHCAHDIVRIDPARYSDGQLYVNLNGYSQGGRPMRPENALEELLIALGVSSRDVPEGIEQRAKLYRSLLASRRILIVLDNASSSEQVEPLLPGSVGCAVMVTSRRRPPVPIVANLSDLDDVGSVVAELEAMGRDFVIGVRPELSVLDENRVGSQRFRRETGLTAAGLLRQCRERHSYVATVISPDGVFRQVPLLSGVFRPRRSAADRTYRLFKRTDLGDRSATPVWMTNMAHRRLDELLELSLLHSSAAATVDCLDGRFGLLDFAGRSFPGWHHHMTLASAAYAYARLSPSAGLPGIPLSGELGSAAATV</sequence>
<dbReference type="SMART" id="SM00530">
    <property type="entry name" value="HTH_XRE"/>
    <property type="match status" value="1"/>
</dbReference>
<dbReference type="InterPro" id="IPR010982">
    <property type="entry name" value="Lambda_DNA-bd_dom_sf"/>
</dbReference>
<dbReference type="AlphaFoldDB" id="A0A4R5BA06"/>
<dbReference type="CDD" id="cd00093">
    <property type="entry name" value="HTH_XRE"/>
    <property type="match status" value="1"/>
</dbReference>
<reference evidence="2 3" key="1">
    <citation type="submission" date="2019-03" db="EMBL/GenBank/DDBJ databases">
        <title>Draft genome sequences of novel Actinobacteria.</title>
        <authorList>
            <person name="Sahin N."/>
            <person name="Ay H."/>
            <person name="Saygin H."/>
        </authorList>
    </citation>
    <scope>NUCLEOTIDE SEQUENCE [LARGE SCALE GENOMIC DNA]</scope>
    <source>
        <strain evidence="2 3">H3C3</strain>
    </source>
</reference>
<keyword evidence="3" id="KW-1185">Reference proteome</keyword>
<evidence type="ECO:0000259" key="1">
    <source>
        <dbReference type="SMART" id="SM00530"/>
    </source>
</evidence>
<dbReference type="PANTHER" id="PTHR47691:SF3">
    <property type="entry name" value="HTH-TYPE TRANSCRIPTIONAL REGULATOR RV0890C-RELATED"/>
    <property type="match status" value="1"/>
</dbReference>
<proteinExistence type="predicted"/>
<dbReference type="PANTHER" id="PTHR47691">
    <property type="entry name" value="REGULATOR-RELATED"/>
    <property type="match status" value="1"/>
</dbReference>
<feature type="domain" description="HTH cro/C1-type" evidence="1">
    <location>
        <begin position="15"/>
        <end position="69"/>
    </location>
</feature>
<protein>
    <recommendedName>
        <fullName evidence="1">HTH cro/C1-type domain-containing protein</fullName>
    </recommendedName>
</protein>
<comment type="caution">
    <text evidence="2">The sequence shown here is derived from an EMBL/GenBank/DDBJ whole genome shotgun (WGS) entry which is preliminary data.</text>
</comment>